<gene>
    <name evidence="20" type="ORF">Scaly_2602400</name>
</gene>
<dbReference type="SUPFAM" id="SSF56112">
    <property type="entry name" value="Protein kinase-like (PK-like)"/>
    <property type="match status" value="1"/>
</dbReference>
<evidence type="ECO:0000256" key="5">
    <source>
        <dbReference type="ARBA" id="ARBA00022679"/>
    </source>
</evidence>
<evidence type="ECO:0000256" key="10">
    <source>
        <dbReference type="ARBA" id="ARBA00022821"/>
    </source>
</evidence>
<evidence type="ECO:0000256" key="17">
    <source>
        <dbReference type="ARBA" id="ARBA00051680"/>
    </source>
</evidence>
<reference evidence="20" key="2">
    <citation type="journal article" date="2024" name="Plant">
        <title>Genomic evolution and insights into agronomic trait innovations of Sesamum species.</title>
        <authorList>
            <person name="Miao H."/>
            <person name="Wang L."/>
            <person name="Qu L."/>
            <person name="Liu H."/>
            <person name="Sun Y."/>
            <person name="Le M."/>
            <person name="Wang Q."/>
            <person name="Wei S."/>
            <person name="Zheng Y."/>
            <person name="Lin W."/>
            <person name="Duan Y."/>
            <person name="Cao H."/>
            <person name="Xiong S."/>
            <person name="Wang X."/>
            <person name="Wei L."/>
            <person name="Li C."/>
            <person name="Ma Q."/>
            <person name="Ju M."/>
            <person name="Zhao R."/>
            <person name="Li G."/>
            <person name="Mu C."/>
            <person name="Tian Q."/>
            <person name="Mei H."/>
            <person name="Zhang T."/>
            <person name="Gao T."/>
            <person name="Zhang H."/>
        </authorList>
    </citation>
    <scope>NUCLEOTIDE SEQUENCE</scope>
    <source>
        <strain evidence="20">KEN8</strain>
    </source>
</reference>
<keyword evidence="9 20" id="KW-0418">Kinase</keyword>
<keyword evidence="4" id="KW-0433">Leucine-rich repeat</keyword>
<comment type="catalytic activity">
    <reaction evidence="16">
        <text>L-threonyl-[protein] + ATP = O-phospho-L-threonyl-[protein] + ADP + H(+)</text>
        <dbReference type="Rhea" id="RHEA:46608"/>
        <dbReference type="Rhea" id="RHEA-COMP:11060"/>
        <dbReference type="Rhea" id="RHEA-COMP:11605"/>
        <dbReference type="ChEBI" id="CHEBI:15378"/>
        <dbReference type="ChEBI" id="CHEBI:30013"/>
        <dbReference type="ChEBI" id="CHEBI:30616"/>
        <dbReference type="ChEBI" id="CHEBI:61977"/>
        <dbReference type="ChEBI" id="CHEBI:456216"/>
        <dbReference type="EC" id="2.7.12.1"/>
    </reaction>
</comment>
<evidence type="ECO:0000259" key="19">
    <source>
        <dbReference type="PROSITE" id="PS50011"/>
    </source>
</evidence>
<comment type="similarity">
    <text evidence="1">Belongs to the disease resistance NB-LRR family.</text>
</comment>
<evidence type="ECO:0000256" key="1">
    <source>
        <dbReference type="ARBA" id="ARBA00008894"/>
    </source>
</evidence>
<evidence type="ECO:0000256" key="2">
    <source>
        <dbReference type="ARBA" id="ARBA00013203"/>
    </source>
</evidence>
<evidence type="ECO:0000256" key="8">
    <source>
        <dbReference type="ARBA" id="ARBA00022741"/>
    </source>
</evidence>
<evidence type="ECO:0000256" key="18">
    <source>
        <dbReference type="SAM" id="MobiDB-lite"/>
    </source>
</evidence>
<dbReference type="InterPro" id="IPR042197">
    <property type="entry name" value="Apaf_helical"/>
</dbReference>
<keyword evidence="12" id="KW-1133">Transmembrane helix</keyword>
<evidence type="ECO:0000313" key="20">
    <source>
        <dbReference type="EMBL" id="KAL0292148.1"/>
    </source>
</evidence>
<dbReference type="InterPro" id="IPR032675">
    <property type="entry name" value="LRR_dom_sf"/>
</dbReference>
<dbReference type="FunFam" id="1.10.10.10:FF:000322">
    <property type="entry name" value="Probable disease resistance protein At1g63360"/>
    <property type="match status" value="1"/>
</dbReference>
<evidence type="ECO:0000256" key="13">
    <source>
        <dbReference type="ARBA" id="ARBA00023136"/>
    </source>
</evidence>
<dbReference type="Pfam" id="PF00931">
    <property type="entry name" value="NB-ARC"/>
    <property type="match status" value="1"/>
</dbReference>
<dbReference type="Gene3D" id="1.20.5.4130">
    <property type="match status" value="1"/>
</dbReference>
<dbReference type="PROSITE" id="PS50011">
    <property type="entry name" value="PROTEIN_KINASE_DOM"/>
    <property type="match status" value="1"/>
</dbReference>
<reference evidence="20" key="1">
    <citation type="submission" date="2020-06" db="EMBL/GenBank/DDBJ databases">
        <authorList>
            <person name="Li T."/>
            <person name="Hu X."/>
            <person name="Zhang T."/>
            <person name="Song X."/>
            <person name="Zhang H."/>
            <person name="Dai N."/>
            <person name="Sheng W."/>
            <person name="Hou X."/>
            <person name="Wei L."/>
        </authorList>
    </citation>
    <scope>NUCLEOTIDE SEQUENCE</scope>
    <source>
        <strain evidence="20">KEN8</strain>
        <tissue evidence="20">Leaf</tissue>
    </source>
</reference>
<dbReference type="GO" id="GO:0004674">
    <property type="term" value="F:protein serine/threonine kinase activity"/>
    <property type="evidence" value="ECO:0007669"/>
    <property type="project" value="UniProtKB-KW"/>
</dbReference>
<sequence>MAYAALLSVLQTVEGYFPGHQQNITSDLQDKVSYLLRFLEDPSTKNSSSIKNLEGRIRDASFKAQDIIESHVSRKVVLSKSIINRGVGSWFWETLAALRYVFNPANHLCGTSVDHMHPGLDLELESDLWKVIDEFDSILEALSKIKDGKEEASQQVNSSVASSSRFVASNKNELVGLDQDLMNIKDRLTGSSSKLDIISIVGMGGIGKTTLARNLYEDSLIEYYFDIRAWVVVSQDYHVQEMFTSLVGSTRLGGDELHQKSIEKLAECLYKNLKGRRYLIVMDDVWDTKAWDDIRRFFPDDNNGSRIILTTRQSEVAIYANSNSPIHYMSFLGSNASWELLRKTVFGQEGCPPRLEKIGQDIAQSCKGLPLAIVVIGGLLSKDSKQKDWEQIAEDVNSTVARNVGNQLMEILSLSYNSLPHHLKACFLYMGVFPEDDEIFVSQLIKLWIAEGFIKPLIPKSFEELAEDYLKDLIGRSLIQVIKRTHNGEIKTCIIHDTLRELCVNKARDENFLQTINHHIRTFPQGRDDQRRVTIHGYFMDDRANVQDSYVRSLLYFYKYGSSSEVLSFTRRCRLLTVLNVLTVRFNEFPIGIMELVHLRGFLPYPLPTDSVIMENLQTLSEVTNFKCSKEVLKLMPNVKKLGISYYYDSSTKWSSYEFHNFVYLHHLETLKCLFMETEFTGSKPLPINLAFHESLKKLTLSGCRISWEKMTTVVGSLHNLEILKLKNYACEGSVWEPKEGEFTKLKFLLIESAPLEHWRADSTHFPQLRYLSLRHCLRLAGIPSEIGDIETLEVLEVHQCSQSVVASAMLIQEEQQNLENHGLRVSIYSFDDYFGNHKNRSLKQALSTNPCCLYHCCISAGCVLFHFHLQKATTEKREESSIKSGGSRCAPRGRPDFATTDSAHNVRSILEMEMERVTELTMDRRPRKRPRLGWDVLPQAPKAQLGLFSGQEIGNVTSYAPSRALSDHPSSLFVKGLARNGSPPWREDDKDGHYMFEIGENLTSRYKIHSKMGEGTFGQVLECWDRERKEMVAVKIVRGIKKYREAAMIEVDVLQQLGRHDKGGNRCVQIRNWFDYRNHICIVFEKLGPSLYDFLRKNNYRSFPIDLVREIGRQLLECVAFMHDLHLIHTDLKPENILLVSSEYLKVPDYKVSAKSPKDSSYYKRIPKSSAIKVIDFGSTTYDRQDQSYIVSTRHYRAPEVILGLGWSYPCDIWSVGCILVELCSGEALFQTHENLEHLAMMEKVLGPLPQHMLKKADRHAEKYVRRGRLDWPEGATSRDSIKAVLKLPRLQNLIMQHVDHSAGDLIHLLQGLLRYDPAERLSAKEALRHPFFTRDHLRRL</sequence>
<dbReference type="PANTHER" id="PTHR45646:SF7">
    <property type="entry name" value="SERINE_THREONINE-PROTEIN KINASE AFC2"/>
    <property type="match status" value="1"/>
</dbReference>
<evidence type="ECO:0000256" key="16">
    <source>
        <dbReference type="ARBA" id="ARBA00049308"/>
    </source>
</evidence>
<evidence type="ECO:0000256" key="7">
    <source>
        <dbReference type="ARBA" id="ARBA00022737"/>
    </source>
</evidence>
<dbReference type="FunFam" id="1.10.510.10:FF:000612">
    <property type="entry name" value="Serine/threonine-protein kinase AFC2"/>
    <property type="match status" value="1"/>
</dbReference>
<comment type="caution">
    <text evidence="20">The sequence shown here is derived from an EMBL/GenBank/DDBJ whole genome shotgun (WGS) entry which is preliminary data.</text>
</comment>
<dbReference type="InterPro" id="IPR036388">
    <property type="entry name" value="WH-like_DNA-bd_sf"/>
</dbReference>
<keyword evidence="6" id="KW-0812">Transmembrane</keyword>
<dbReference type="FunFam" id="3.30.200.20:FF:000463">
    <property type="entry name" value="Serine/threonine-protein kinase AFC2"/>
    <property type="match status" value="1"/>
</dbReference>
<comment type="similarity">
    <text evidence="14">Belongs to the protein kinase superfamily. CMGC Ser/Thr protein kinase family. Lammer subfamily.</text>
</comment>
<organism evidence="20">
    <name type="scientific">Sesamum calycinum</name>
    <dbReference type="NCBI Taxonomy" id="2727403"/>
    <lineage>
        <taxon>Eukaryota</taxon>
        <taxon>Viridiplantae</taxon>
        <taxon>Streptophyta</taxon>
        <taxon>Embryophyta</taxon>
        <taxon>Tracheophyta</taxon>
        <taxon>Spermatophyta</taxon>
        <taxon>Magnoliopsida</taxon>
        <taxon>eudicotyledons</taxon>
        <taxon>Gunneridae</taxon>
        <taxon>Pentapetalae</taxon>
        <taxon>asterids</taxon>
        <taxon>lamiids</taxon>
        <taxon>Lamiales</taxon>
        <taxon>Pedaliaceae</taxon>
        <taxon>Sesamum</taxon>
    </lineage>
</organism>
<dbReference type="GO" id="GO:0051607">
    <property type="term" value="P:defense response to virus"/>
    <property type="evidence" value="ECO:0007669"/>
    <property type="project" value="UniProtKB-ARBA"/>
</dbReference>
<evidence type="ECO:0000256" key="15">
    <source>
        <dbReference type="ARBA" id="ARBA00049003"/>
    </source>
</evidence>
<dbReference type="FunFam" id="3.40.50.300:FF:001091">
    <property type="entry name" value="Probable disease resistance protein At1g61300"/>
    <property type="match status" value="1"/>
</dbReference>
<feature type="domain" description="Protein kinase" evidence="19">
    <location>
        <begin position="1007"/>
        <end position="1334"/>
    </location>
</feature>
<dbReference type="EMBL" id="JACGWM010001524">
    <property type="protein sequence ID" value="KAL0292148.1"/>
    <property type="molecule type" value="Genomic_DNA"/>
</dbReference>
<proteinExistence type="inferred from homology"/>
<protein>
    <recommendedName>
        <fullName evidence="2">dual-specificity kinase</fullName>
        <ecNumber evidence="2">2.7.12.1</ecNumber>
    </recommendedName>
</protein>
<keyword evidence="8" id="KW-0547">Nucleotide-binding</keyword>
<dbReference type="PANTHER" id="PTHR45646">
    <property type="entry name" value="SERINE/THREONINE-PROTEIN KINASE DOA-RELATED"/>
    <property type="match status" value="1"/>
</dbReference>
<evidence type="ECO:0000256" key="4">
    <source>
        <dbReference type="ARBA" id="ARBA00022614"/>
    </source>
</evidence>
<dbReference type="Gene3D" id="1.10.510.10">
    <property type="entry name" value="Transferase(Phosphotransferase) domain 1"/>
    <property type="match status" value="1"/>
</dbReference>
<dbReference type="SUPFAM" id="SSF52540">
    <property type="entry name" value="P-loop containing nucleoside triphosphate hydrolases"/>
    <property type="match status" value="1"/>
</dbReference>
<evidence type="ECO:0000256" key="3">
    <source>
        <dbReference type="ARBA" id="ARBA00022527"/>
    </source>
</evidence>
<keyword evidence="11" id="KW-0067">ATP-binding</keyword>
<dbReference type="InterPro" id="IPR000719">
    <property type="entry name" value="Prot_kinase_dom"/>
</dbReference>
<dbReference type="InterPro" id="IPR011009">
    <property type="entry name" value="Kinase-like_dom_sf"/>
</dbReference>
<dbReference type="PRINTS" id="PR00364">
    <property type="entry name" value="DISEASERSIST"/>
</dbReference>
<comment type="catalytic activity">
    <reaction evidence="15">
        <text>L-seryl-[protein] + ATP = O-phospho-L-seryl-[protein] + ADP + H(+)</text>
        <dbReference type="Rhea" id="RHEA:17989"/>
        <dbReference type="Rhea" id="RHEA-COMP:9863"/>
        <dbReference type="Rhea" id="RHEA-COMP:11604"/>
        <dbReference type="ChEBI" id="CHEBI:15378"/>
        <dbReference type="ChEBI" id="CHEBI:29999"/>
        <dbReference type="ChEBI" id="CHEBI:30616"/>
        <dbReference type="ChEBI" id="CHEBI:83421"/>
        <dbReference type="ChEBI" id="CHEBI:456216"/>
        <dbReference type="EC" id="2.7.12.1"/>
    </reaction>
</comment>
<dbReference type="Gene3D" id="3.80.10.10">
    <property type="entry name" value="Ribonuclease Inhibitor"/>
    <property type="match status" value="1"/>
</dbReference>
<keyword evidence="13" id="KW-0472">Membrane</keyword>
<keyword evidence="5" id="KW-0808">Transferase</keyword>
<dbReference type="Gene3D" id="3.40.50.300">
    <property type="entry name" value="P-loop containing nucleotide triphosphate hydrolases"/>
    <property type="match status" value="1"/>
</dbReference>
<dbReference type="InterPro" id="IPR051175">
    <property type="entry name" value="CLK_kinases"/>
</dbReference>
<dbReference type="Gene3D" id="1.10.10.10">
    <property type="entry name" value="Winged helix-like DNA-binding domain superfamily/Winged helix DNA-binding domain"/>
    <property type="match status" value="1"/>
</dbReference>
<keyword evidence="10" id="KW-0611">Plant defense</keyword>
<dbReference type="InterPro" id="IPR008271">
    <property type="entry name" value="Ser/Thr_kinase_AS"/>
</dbReference>
<dbReference type="Gene3D" id="1.10.8.430">
    <property type="entry name" value="Helical domain of apoptotic protease-activating factors"/>
    <property type="match status" value="1"/>
</dbReference>
<dbReference type="SUPFAM" id="SSF52058">
    <property type="entry name" value="L domain-like"/>
    <property type="match status" value="1"/>
</dbReference>
<dbReference type="InterPro" id="IPR058922">
    <property type="entry name" value="WHD_DRP"/>
</dbReference>
<dbReference type="GO" id="GO:0043531">
    <property type="term" value="F:ADP binding"/>
    <property type="evidence" value="ECO:0007669"/>
    <property type="project" value="InterPro"/>
</dbReference>
<comment type="catalytic activity">
    <reaction evidence="17">
        <text>L-tyrosyl-[protein] + ATP = O-phospho-L-tyrosyl-[protein] + ADP + H(+)</text>
        <dbReference type="Rhea" id="RHEA:10596"/>
        <dbReference type="Rhea" id="RHEA-COMP:10136"/>
        <dbReference type="Rhea" id="RHEA-COMP:20101"/>
        <dbReference type="ChEBI" id="CHEBI:15378"/>
        <dbReference type="ChEBI" id="CHEBI:30616"/>
        <dbReference type="ChEBI" id="CHEBI:46858"/>
        <dbReference type="ChEBI" id="CHEBI:61978"/>
        <dbReference type="ChEBI" id="CHEBI:456216"/>
        <dbReference type="EC" id="2.7.12.1"/>
    </reaction>
</comment>
<evidence type="ECO:0000256" key="14">
    <source>
        <dbReference type="ARBA" id="ARBA00037966"/>
    </source>
</evidence>
<dbReference type="GO" id="GO:0004712">
    <property type="term" value="F:protein serine/threonine/tyrosine kinase activity"/>
    <property type="evidence" value="ECO:0007669"/>
    <property type="project" value="UniProtKB-EC"/>
</dbReference>
<dbReference type="PROSITE" id="PS00108">
    <property type="entry name" value="PROTEIN_KINASE_ST"/>
    <property type="match status" value="1"/>
</dbReference>
<dbReference type="SMART" id="SM00220">
    <property type="entry name" value="S_TKc"/>
    <property type="match status" value="1"/>
</dbReference>
<dbReference type="Gene3D" id="3.30.200.20">
    <property type="entry name" value="Phosphorylase Kinase, domain 1"/>
    <property type="match status" value="1"/>
</dbReference>
<dbReference type="InterPro" id="IPR027417">
    <property type="entry name" value="P-loop_NTPase"/>
</dbReference>
<dbReference type="CDD" id="cd14134">
    <property type="entry name" value="PKc_CLK"/>
    <property type="match status" value="1"/>
</dbReference>
<keyword evidence="7" id="KW-0677">Repeat</keyword>
<keyword evidence="3" id="KW-0723">Serine/threonine-protein kinase</keyword>
<evidence type="ECO:0000256" key="9">
    <source>
        <dbReference type="ARBA" id="ARBA00022777"/>
    </source>
</evidence>
<dbReference type="GO" id="GO:0005524">
    <property type="term" value="F:ATP binding"/>
    <property type="evidence" value="ECO:0007669"/>
    <property type="project" value="UniProtKB-KW"/>
</dbReference>
<dbReference type="Pfam" id="PF00069">
    <property type="entry name" value="Pkinase"/>
    <property type="match status" value="2"/>
</dbReference>
<dbReference type="Pfam" id="PF23559">
    <property type="entry name" value="WHD_DRP"/>
    <property type="match status" value="1"/>
</dbReference>
<evidence type="ECO:0000256" key="6">
    <source>
        <dbReference type="ARBA" id="ARBA00022692"/>
    </source>
</evidence>
<evidence type="ECO:0000256" key="12">
    <source>
        <dbReference type="ARBA" id="ARBA00022989"/>
    </source>
</evidence>
<accession>A0AAW2JF11</accession>
<evidence type="ECO:0000256" key="11">
    <source>
        <dbReference type="ARBA" id="ARBA00022840"/>
    </source>
</evidence>
<dbReference type="InterPro" id="IPR002182">
    <property type="entry name" value="NB-ARC"/>
</dbReference>
<dbReference type="EC" id="2.7.12.1" evidence="2"/>
<name>A0AAW2JF11_9LAMI</name>
<feature type="region of interest" description="Disordered" evidence="18">
    <location>
        <begin position="879"/>
        <end position="898"/>
    </location>
</feature>
<dbReference type="GO" id="GO:0005634">
    <property type="term" value="C:nucleus"/>
    <property type="evidence" value="ECO:0007669"/>
    <property type="project" value="TreeGrafter"/>
</dbReference>